<evidence type="ECO:0000256" key="11">
    <source>
        <dbReference type="SAM" id="SignalP"/>
    </source>
</evidence>
<dbReference type="OrthoDB" id="424610at2759"/>
<dbReference type="RefSeq" id="XP_043175624.1">
    <property type="nucleotide sequence ID" value="XM_043319689.1"/>
</dbReference>
<dbReference type="Proteomes" id="UP000676310">
    <property type="component" value="Unassembled WGS sequence"/>
</dbReference>
<keyword evidence="7" id="KW-0119">Carbohydrate metabolism</keyword>
<evidence type="ECO:0000256" key="2">
    <source>
        <dbReference type="ARBA" id="ARBA00013091"/>
    </source>
</evidence>
<evidence type="ECO:0000313" key="13">
    <source>
        <dbReference type="Proteomes" id="UP000676310"/>
    </source>
</evidence>
<evidence type="ECO:0000256" key="4">
    <source>
        <dbReference type="ARBA" id="ARBA00022651"/>
    </source>
</evidence>
<feature type="region of interest" description="Disordered" evidence="10">
    <location>
        <begin position="443"/>
        <end position="485"/>
    </location>
</feature>
<comment type="caution">
    <text evidence="12">The sequence shown here is derived from an EMBL/GenBank/DDBJ whole genome shotgun (WGS) entry which is preliminary data.</text>
</comment>
<feature type="compositionally biased region" description="Low complexity" evidence="10">
    <location>
        <begin position="738"/>
        <end position="749"/>
    </location>
</feature>
<evidence type="ECO:0000256" key="8">
    <source>
        <dbReference type="ARBA" id="ARBA00023326"/>
    </source>
</evidence>
<feature type="region of interest" description="Disordered" evidence="10">
    <location>
        <begin position="499"/>
        <end position="540"/>
    </location>
</feature>
<dbReference type="GeneID" id="67012384"/>
<dbReference type="PANTHER" id="PTHR38050">
    <property type="match status" value="1"/>
</dbReference>
<dbReference type="GO" id="GO:0045493">
    <property type="term" value="P:xylan catabolic process"/>
    <property type="evidence" value="ECO:0007669"/>
    <property type="project" value="UniProtKB-KW"/>
</dbReference>
<dbReference type="InterPro" id="IPR029058">
    <property type="entry name" value="AB_hydrolase_fold"/>
</dbReference>
<evidence type="ECO:0000256" key="5">
    <source>
        <dbReference type="ARBA" id="ARBA00022729"/>
    </source>
</evidence>
<evidence type="ECO:0000256" key="7">
    <source>
        <dbReference type="ARBA" id="ARBA00023277"/>
    </source>
</evidence>
<evidence type="ECO:0000256" key="9">
    <source>
        <dbReference type="ARBA" id="ARBA00034075"/>
    </source>
</evidence>
<feature type="signal peptide" evidence="11">
    <location>
        <begin position="1"/>
        <end position="19"/>
    </location>
</feature>
<dbReference type="GO" id="GO:0030600">
    <property type="term" value="F:feruloyl esterase activity"/>
    <property type="evidence" value="ECO:0007669"/>
    <property type="project" value="UniProtKB-EC"/>
</dbReference>
<feature type="compositionally biased region" description="Polar residues" evidence="10">
    <location>
        <begin position="760"/>
        <end position="772"/>
    </location>
</feature>
<dbReference type="SUPFAM" id="SSF53474">
    <property type="entry name" value="alpha/beta-Hydrolases"/>
    <property type="match status" value="1"/>
</dbReference>
<comment type="subcellular location">
    <subcellularLocation>
        <location evidence="1">Secreted</location>
    </subcellularLocation>
</comment>
<dbReference type="InterPro" id="IPR043595">
    <property type="entry name" value="FaeB/C/D"/>
</dbReference>
<evidence type="ECO:0000256" key="3">
    <source>
        <dbReference type="ARBA" id="ARBA00022525"/>
    </source>
</evidence>
<keyword evidence="5 11" id="KW-0732">Signal</keyword>
<evidence type="ECO:0000256" key="10">
    <source>
        <dbReference type="SAM" id="MobiDB-lite"/>
    </source>
</evidence>
<keyword evidence="4" id="KW-0858">Xylan degradation</keyword>
<reference evidence="12" key="1">
    <citation type="submission" date="2021-05" db="EMBL/GenBank/DDBJ databases">
        <authorList>
            <person name="Stam R."/>
        </authorList>
    </citation>
    <scope>NUCLEOTIDE SEQUENCE</scope>
    <source>
        <strain evidence="12">CS162</strain>
    </source>
</reference>
<feature type="region of interest" description="Disordered" evidence="10">
    <location>
        <begin position="605"/>
        <end position="636"/>
    </location>
</feature>
<dbReference type="EMBL" id="CAJRGZ010000032">
    <property type="protein sequence ID" value="CAG5188847.1"/>
    <property type="molecule type" value="Genomic_DNA"/>
</dbReference>
<dbReference type="PANTHER" id="PTHR38050:SF2">
    <property type="entry name" value="FERULOYL ESTERASE C-RELATED"/>
    <property type="match status" value="1"/>
</dbReference>
<organism evidence="12 13">
    <name type="scientific">Alternaria atra</name>
    <dbReference type="NCBI Taxonomy" id="119953"/>
    <lineage>
        <taxon>Eukaryota</taxon>
        <taxon>Fungi</taxon>
        <taxon>Dikarya</taxon>
        <taxon>Ascomycota</taxon>
        <taxon>Pezizomycotina</taxon>
        <taxon>Dothideomycetes</taxon>
        <taxon>Pleosporomycetidae</taxon>
        <taxon>Pleosporales</taxon>
        <taxon>Pleosporineae</taxon>
        <taxon>Pleosporaceae</taxon>
        <taxon>Alternaria</taxon>
        <taxon>Alternaria sect. Ulocladioides</taxon>
    </lineage>
</organism>
<feature type="region of interest" description="Disordered" evidence="10">
    <location>
        <begin position="725"/>
        <end position="817"/>
    </location>
</feature>
<dbReference type="AlphaFoldDB" id="A0A8J2IGR0"/>
<feature type="compositionally biased region" description="Low complexity" evidence="10">
    <location>
        <begin position="616"/>
        <end position="627"/>
    </location>
</feature>
<accession>A0A8J2IGR0</accession>
<comment type="catalytic activity">
    <reaction evidence="9">
        <text>feruloyl-polysaccharide + H2O = ferulate + polysaccharide.</text>
        <dbReference type="EC" id="3.1.1.73"/>
    </reaction>
</comment>
<sequence>MRTTLSVCSALITAAPAFSFESKSNNGCQSPLPPGVKLDESVDLTLNSTSGISPRKYRLHVPPSYHDNTPVPLILPFHGRGKDAEYQEALSQFSNASYGFNGIVAYPEGVPNAKGTQQYQGDPDSPSSINDVTFTLELLDHLQSTYCIDPARIYATGKSNGGGFTGVLACDAEATKRIAAFAPVSGAFYLDADQNPPPCEPSGQVPIMEFHGVEDTTIPYNGGINTRGNANSTDVVIWVDDWARRDGFDVSAKETTFLCEEDEGKKVTRYSWNDVVVHYKYSNLGHDWPSSFPNGDTGGDEGVLTSYRGIVKAPNGDFDHFVRQVDPSHLIGGYWRFHSIEDDRRAMACGFTTPEDVLCAVDSNEDEDDYDDITIRWIRGADDSNVKMALSGTATQHLEIIYELRALLGLPISSRGQIPLYPIGTNPRLKQYWEARYRLRRPAPIDSAGQQPGRQIPSPTKLGSGHLCSSHPQHASPALQKPPEGQITGARSMEIFQKAPPTPTRATPLQKGPGAPGVATNQNIPARPSSGDTTVPRLPTDTIDQQQAPFQSTALPVSTFISPASTGSMSVPSILLAALAWGLQSSPSPILASQGYGISQHNWIHPSPRNSTVDHPPSSVVPQQQQVRNGGTNSSHDTVTADCRAIAPMNLPYRSPYPTSATGDGLQHASPVVAPSEMPLAGSQVQKHVAAPYNADTPSVSTFSSPAADAQSSFLVGSTVPSAFSPNDSDIDLPISPNNPRNATPTTPTGKSQEPFLGSLSGSVAPQLSSPHSYIEDAPIGEPFATEETAESAPDRPTHPGCAKRLSPDNEPSLRQKTGTLDIRSLDAVDKSARAGAKMTETIPEPWRTYMKGLKELPCMDCGEDDGHLWDCHLGNMKWMQNPTLLDYRTLTDAVEHFDPGPWTTHFDPPEPESEDAETQIRGMAEVIRNEDSYKNDQELHNLPDELMIILWAFKTSKGVRVVKEDDWHSGIGEPET</sequence>
<dbReference type="GO" id="GO:0005576">
    <property type="term" value="C:extracellular region"/>
    <property type="evidence" value="ECO:0007669"/>
    <property type="project" value="UniProtKB-SubCell"/>
</dbReference>
<dbReference type="EC" id="3.1.1.73" evidence="2"/>
<protein>
    <recommendedName>
        <fullName evidence="2">feruloyl esterase</fullName>
        <ecNumber evidence="2">3.1.1.73</ecNumber>
    </recommendedName>
</protein>
<feature type="chain" id="PRO_5035156002" description="feruloyl esterase" evidence="11">
    <location>
        <begin position="20"/>
        <end position="977"/>
    </location>
</feature>
<name>A0A8J2IGR0_9PLEO</name>
<evidence type="ECO:0000256" key="1">
    <source>
        <dbReference type="ARBA" id="ARBA00004613"/>
    </source>
</evidence>
<keyword evidence="13" id="KW-1185">Reference proteome</keyword>
<keyword evidence="6" id="KW-0378">Hydrolase</keyword>
<dbReference type="Gene3D" id="3.40.50.1820">
    <property type="entry name" value="alpha/beta hydrolase"/>
    <property type="match status" value="1"/>
</dbReference>
<gene>
    <name evidence="12" type="ORF">ALTATR162_LOCUS12044</name>
</gene>
<keyword evidence="8" id="KW-0624">Polysaccharide degradation</keyword>
<evidence type="ECO:0000256" key="6">
    <source>
        <dbReference type="ARBA" id="ARBA00022801"/>
    </source>
</evidence>
<proteinExistence type="predicted"/>
<keyword evidence="3" id="KW-0964">Secreted</keyword>
<evidence type="ECO:0000313" key="12">
    <source>
        <dbReference type="EMBL" id="CAG5188847.1"/>
    </source>
</evidence>